<dbReference type="Proteomes" id="UP000017822">
    <property type="component" value="Unassembled WGS sequence"/>
</dbReference>
<evidence type="ECO:0000256" key="3">
    <source>
        <dbReference type="RuleBase" id="RU368077"/>
    </source>
</evidence>
<dbReference type="RefSeq" id="WP_023446574.1">
    <property type="nucleotide sequence ID" value="NZ_AOFQ01000059.1"/>
</dbReference>
<dbReference type="PANTHER" id="PTHR43316">
    <property type="entry name" value="HYDROLASE, HALOACID DELAHOGENASE-RELATED"/>
    <property type="match status" value="1"/>
</dbReference>
<dbReference type="PANTHER" id="PTHR43316:SF3">
    <property type="entry name" value="HALOACID DEHALOGENASE, TYPE II (AFU_ORTHOLOGUE AFUA_2G07750)-RELATED"/>
    <property type="match status" value="1"/>
</dbReference>
<dbReference type="InterPro" id="IPR051540">
    <property type="entry name" value="S-2-haloacid_dehalogenase"/>
</dbReference>
<evidence type="ECO:0000256" key="2">
    <source>
        <dbReference type="ARBA" id="ARBA00022801"/>
    </source>
</evidence>
<accession>V4Q7E5</accession>
<dbReference type="Pfam" id="PF00702">
    <property type="entry name" value="Hydrolase"/>
    <property type="match status" value="1"/>
</dbReference>
<dbReference type="AlphaFoldDB" id="V4Q7E5"/>
<sequence>MKSVVAYDIYGTLIDTQAVLARLTELVGDKASLISRTWRQKQLEYSFRRGLMRDYCDFSVCTRQALSYACHEHEVEITEEQAEQAMQAYAVLDAFADVPGVLSALQEQGIRQFAFSNGSRAAVERLLESAGIRHYFDAVVSVEEVRSFKPDPAVYAHLLHSCGVPTGQLCLVSSNPFDVLGAAHAGLQTAWLRRHPENLFDPWDTRPSITLESFGEIANRLPELFQ</sequence>
<dbReference type="InterPro" id="IPR023198">
    <property type="entry name" value="PGP-like_dom2"/>
</dbReference>
<keyword evidence="2 3" id="KW-0378">Hydrolase</keyword>
<comment type="function">
    <text evidence="3">Catalyzes the hydrolytic dehalogenation of small (S)-2-haloalkanoic acids to yield the corresponding (R)-2-hydroxyalkanoic acids.</text>
</comment>
<organism evidence="4 5">
    <name type="scientific">Stutzerimonas chloritidismutans AW-1</name>
    <dbReference type="NCBI Taxonomy" id="1263865"/>
    <lineage>
        <taxon>Bacteria</taxon>
        <taxon>Pseudomonadati</taxon>
        <taxon>Pseudomonadota</taxon>
        <taxon>Gammaproteobacteria</taxon>
        <taxon>Pseudomonadales</taxon>
        <taxon>Pseudomonadaceae</taxon>
        <taxon>Stutzerimonas</taxon>
    </lineage>
</organism>
<dbReference type="NCBIfam" id="TIGR01428">
    <property type="entry name" value="HAD_type_II"/>
    <property type="match status" value="1"/>
</dbReference>
<evidence type="ECO:0000313" key="5">
    <source>
        <dbReference type="Proteomes" id="UP000017822"/>
    </source>
</evidence>
<dbReference type="GO" id="GO:0018784">
    <property type="term" value="F:(S)-2-haloacid dehalogenase activity"/>
    <property type="evidence" value="ECO:0007669"/>
    <property type="project" value="UniProtKB-UniRule"/>
</dbReference>
<name>V4Q7E5_STUCH</name>
<dbReference type="PRINTS" id="PR00413">
    <property type="entry name" value="HADHALOGNASE"/>
</dbReference>
<comment type="caution">
    <text evidence="4">The sequence shown here is derived from an EMBL/GenBank/DDBJ whole genome shotgun (WGS) entry which is preliminary data.</text>
</comment>
<dbReference type="SFLD" id="SFLDS00003">
    <property type="entry name" value="Haloacid_Dehalogenase"/>
    <property type="match status" value="1"/>
</dbReference>
<protein>
    <recommendedName>
        <fullName evidence="3">(S)-2-haloacid dehalogenase</fullName>
        <ecNumber evidence="3">3.8.1.2</ecNumber>
    </recommendedName>
    <alternativeName>
        <fullName evidence="3">2-haloalkanoic acid dehalogenase</fullName>
    </alternativeName>
    <alternativeName>
        <fullName evidence="3">Halocarboxylic acid halidohydrolase</fullName>
    </alternativeName>
    <alternativeName>
        <fullName evidence="3">L-2-haloacid dehalogenase</fullName>
    </alternativeName>
</protein>
<dbReference type="SFLD" id="SFLDG01129">
    <property type="entry name" value="C1.5:_HAD__Beta-PGM__Phosphata"/>
    <property type="match status" value="1"/>
</dbReference>
<evidence type="ECO:0000256" key="1">
    <source>
        <dbReference type="ARBA" id="ARBA00008106"/>
    </source>
</evidence>
<dbReference type="Gene3D" id="3.40.50.1000">
    <property type="entry name" value="HAD superfamily/HAD-like"/>
    <property type="match status" value="1"/>
</dbReference>
<dbReference type="EC" id="3.8.1.2" evidence="3"/>
<dbReference type="InterPro" id="IPR006328">
    <property type="entry name" value="2-HAD"/>
</dbReference>
<dbReference type="CDD" id="cd02588">
    <property type="entry name" value="HAD_L2-DEX"/>
    <property type="match status" value="1"/>
</dbReference>
<dbReference type="InterPro" id="IPR023214">
    <property type="entry name" value="HAD_sf"/>
</dbReference>
<comment type="similarity">
    <text evidence="1 3">Belongs to the HAD-like hydrolase superfamily. S-2-haloalkanoic acid dehalogenase family.</text>
</comment>
<dbReference type="InterPro" id="IPR006439">
    <property type="entry name" value="HAD-SF_hydro_IA"/>
</dbReference>
<reference evidence="4 5" key="1">
    <citation type="submission" date="2013-07" db="EMBL/GenBank/DDBJ databases">
        <authorList>
            <person name="Schaap P.J."/>
            <person name="Mehboob F."/>
            <person name="Oosterkamp M.J."/>
            <person name="de Vos W.M."/>
            <person name="Stams A.J.M."/>
            <person name="Koehorst J.J."/>
        </authorList>
    </citation>
    <scope>NUCLEOTIDE SEQUENCE [LARGE SCALE GENOMIC DNA]</scope>
    <source>
        <strain evidence="4 5">AW-1</strain>
    </source>
</reference>
<dbReference type="SUPFAM" id="SSF56784">
    <property type="entry name" value="HAD-like"/>
    <property type="match status" value="1"/>
</dbReference>
<dbReference type="EMBL" id="AOFQ01000059">
    <property type="protein sequence ID" value="ESQ97662.1"/>
    <property type="molecule type" value="Genomic_DNA"/>
</dbReference>
<proteinExistence type="inferred from homology"/>
<dbReference type="Gene3D" id="1.10.150.240">
    <property type="entry name" value="Putative phosphatase, domain 2"/>
    <property type="match status" value="1"/>
</dbReference>
<gene>
    <name evidence="4" type="ORF">F753_19750</name>
</gene>
<evidence type="ECO:0000313" key="4">
    <source>
        <dbReference type="EMBL" id="ESQ97662.1"/>
    </source>
</evidence>
<dbReference type="PATRIC" id="fig|1263865.4.peg.3804"/>
<comment type="catalytic activity">
    <reaction evidence="3">
        <text>an (S)-2-haloacid + H2O = a (2R)-2-hydroxycarboxylate + a halide anion + H(+)</text>
        <dbReference type="Rhea" id="RHEA:11192"/>
        <dbReference type="ChEBI" id="CHEBI:15377"/>
        <dbReference type="ChEBI" id="CHEBI:15378"/>
        <dbReference type="ChEBI" id="CHEBI:16042"/>
        <dbReference type="ChEBI" id="CHEBI:58314"/>
        <dbReference type="ChEBI" id="CHEBI:137405"/>
        <dbReference type="EC" id="3.8.1.2"/>
    </reaction>
</comment>
<dbReference type="InterPro" id="IPR036412">
    <property type="entry name" value="HAD-like_sf"/>
</dbReference>
<dbReference type="NCBIfam" id="TIGR01493">
    <property type="entry name" value="HAD-SF-IA-v2"/>
    <property type="match status" value="1"/>
</dbReference>